<evidence type="ECO:0008006" key="2">
    <source>
        <dbReference type="Google" id="ProtNLM"/>
    </source>
</evidence>
<dbReference type="AlphaFoldDB" id="A0AAU8ERC9"/>
<evidence type="ECO:0000313" key="1">
    <source>
        <dbReference type="EMBL" id="XCH11393.1"/>
    </source>
</evidence>
<accession>A0AAU8ERC9</accession>
<sequence>MFTLQIEHAIKDFESWKAVFDRDPADRAGSGVVAHRIGRPVEDDRYIVVELDFERRDQAEDFLAKLREKVWNSPGVAPALSGTPQTRVIELVG</sequence>
<reference evidence="1" key="1">
    <citation type="submission" date="2024-06" db="EMBL/GenBank/DDBJ databases">
        <title>Biodegradation of dimethachlon by Arthrobacter sp. K5: mechanistic insights and ecological implications.</title>
        <authorList>
            <person name="Hu S."/>
            <person name="Lu P."/>
        </authorList>
    </citation>
    <scope>NUCLEOTIDE SEQUENCE</scope>
    <source>
        <strain evidence="1">K5</strain>
    </source>
</reference>
<organism evidence="1">
    <name type="scientific">Arthrobacter sp. K5</name>
    <dbReference type="NCBI Taxonomy" id="2839623"/>
    <lineage>
        <taxon>Bacteria</taxon>
        <taxon>Bacillati</taxon>
        <taxon>Actinomycetota</taxon>
        <taxon>Actinomycetes</taxon>
        <taxon>Micrococcales</taxon>
        <taxon>Micrococcaceae</taxon>
        <taxon>Arthrobacter</taxon>
    </lineage>
</organism>
<gene>
    <name evidence="1" type="ORF">ABRP34_21880</name>
</gene>
<dbReference type="EMBL" id="CP159279">
    <property type="protein sequence ID" value="XCH11393.1"/>
    <property type="molecule type" value="Genomic_DNA"/>
</dbReference>
<name>A0AAU8ERC9_9MICC</name>
<proteinExistence type="predicted"/>
<protein>
    <recommendedName>
        <fullName evidence="2">Cyclase</fullName>
    </recommendedName>
</protein>
<dbReference type="RefSeq" id="WP_353711764.1">
    <property type="nucleotide sequence ID" value="NZ_CP159279.1"/>
</dbReference>